<accession>A0A2N5D1Z5</accession>
<name>A0A2N5D1Z5_9CAUL</name>
<sequence>MLRPSAYALVLVLLLACFLVPIWTDAPAQAQGGSSMPPPAAREARAAEFRFFARSAYEIAAEPCDFSPDLKRKSVLASELGALADFERSGPSADLQSQLQVARDDAAYAVTVKPRDCSPEALALLSPAQTRIELDRGALREMLARMRVLAPTLASEPSLHSPPTSPQDAEFRYLARRVTMIVSPVCPFSRKKDRISTLAGSRELVTRLRNRVRPTRFEAQFATAEADEWFYRSTRVTECQTPDGPMTPELVRRAAAEVKTAVTRMEAIAGTELGRRP</sequence>
<evidence type="ECO:0000313" key="2">
    <source>
        <dbReference type="Proteomes" id="UP000234483"/>
    </source>
</evidence>
<dbReference type="RefSeq" id="WP_101711494.1">
    <property type="nucleotide sequence ID" value="NZ_PJRQ01000007.1"/>
</dbReference>
<dbReference type="PROSITE" id="PS51257">
    <property type="entry name" value="PROKAR_LIPOPROTEIN"/>
    <property type="match status" value="1"/>
</dbReference>
<organism evidence="1 2">
    <name type="scientific">Caulobacter flavus</name>
    <dbReference type="NCBI Taxonomy" id="1679497"/>
    <lineage>
        <taxon>Bacteria</taxon>
        <taxon>Pseudomonadati</taxon>
        <taxon>Pseudomonadota</taxon>
        <taxon>Alphaproteobacteria</taxon>
        <taxon>Caulobacterales</taxon>
        <taxon>Caulobacteraceae</taxon>
        <taxon>Caulobacter</taxon>
    </lineage>
</organism>
<evidence type="ECO:0000313" key="1">
    <source>
        <dbReference type="EMBL" id="PLR20098.1"/>
    </source>
</evidence>
<dbReference type="Proteomes" id="UP000234483">
    <property type="component" value="Unassembled WGS sequence"/>
</dbReference>
<protein>
    <submittedName>
        <fullName evidence="1">Uncharacterized protein</fullName>
    </submittedName>
</protein>
<gene>
    <name evidence="1" type="ORF">CFHF_02730</name>
</gene>
<dbReference type="EMBL" id="PJRQ01000007">
    <property type="protein sequence ID" value="PLR20098.1"/>
    <property type="molecule type" value="Genomic_DNA"/>
</dbReference>
<reference evidence="1 2" key="1">
    <citation type="submission" date="2017-12" db="EMBL/GenBank/DDBJ databases">
        <title>The genome sequence of Caulobacter flavus CGMCC1 15093.</title>
        <authorList>
            <person name="Gao J."/>
            <person name="Mao X."/>
            <person name="Sun J."/>
        </authorList>
    </citation>
    <scope>NUCLEOTIDE SEQUENCE [LARGE SCALE GENOMIC DNA]</scope>
    <source>
        <strain evidence="1 2">CGMCC1 15093</strain>
    </source>
</reference>
<dbReference type="AlphaFoldDB" id="A0A2N5D1Z5"/>
<proteinExistence type="predicted"/>
<comment type="caution">
    <text evidence="1">The sequence shown here is derived from an EMBL/GenBank/DDBJ whole genome shotgun (WGS) entry which is preliminary data.</text>
</comment>